<dbReference type="GeneID" id="98393104"/>
<name>A0A2L0D3F5_9STRE</name>
<dbReference type="OrthoDB" id="2231832at2"/>
<keyword evidence="1" id="KW-1133">Transmembrane helix</keyword>
<sequence>MTKKIKLLICSFIGVALIIFLWHQYKVSHLGKLSNQYSSGVYAPSKKLAFRHEEKDLLITKWKLAENKTEYQVISESVMFEFEPYEYTTLGKDYLVHQNIRLKERGLFALGSHRESDEYWTIDIYDLKDLTKKPYSIDLLKSMENGKDIVAVVFGNVTFDEKGQEVLPITLYNSKEDRFTRLLNLDTKEMEGYIPQTGNLDVLPGYEYYPNEIFNFLNGSNISEKFEKQGLVLSNEGRMIYPSKEKVSNKYFKSLFPDNKGKLTEDNKVFILVDTIPKLLTHYERFFESPKELYKDLVIEADHSTDGREHTVQSKEEFLQYYQAPQEEN</sequence>
<reference evidence="2 3" key="1">
    <citation type="submission" date="2017-12" db="EMBL/GenBank/DDBJ databases">
        <authorList>
            <person name="Hurst M.R.H."/>
        </authorList>
    </citation>
    <scope>NUCLEOTIDE SEQUENCE [LARGE SCALE GENOMIC DNA]</scope>
    <source>
        <strain evidence="2 3">TH11417</strain>
    </source>
</reference>
<feature type="transmembrane region" description="Helical" evidence="1">
    <location>
        <begin position="7"/>
        <end position="25"/>
    </location>
</feature>
<proteinExistence type="predicted"/>
<protein>
    <submittedName>
        <fullName evidence="2">Uncharacterized protein</fullName>
    </submittedName>
</protein>
<gene>
    <name evidence="2" type="ORF">C0J00_04185</name>
</gene>
<organism evidence="2 3">
    <name type="scientific">Streptococcus pluranimalium</name>
    <dbReference type="NCBI Taxonomy" id="82348"/>
    <lineage>
        <taxon>Bacteria</taxon>
        <taxon>Bacillati</taxon>
        <taxon>Bacillota</taxon>
        <taxon>Bacilli</taxon>
        <taxon>Lactobacillales</taxon>
        <taxon>Streptococcaceae</taxon>
        <taxon>Streptococcus</taxon>
    </lineage>
</organism>
<keyword evidence="3" id="KW-1185">Reference proteome</keyword>
<evidence type="ECO:0000313" key="2">
    <source>
        <dbReference type="EMBL" id="AUW96368.1"/>
    </source>
</evidence>
<dbReference type="Proteomes" id="UP000238956">
    <property type="component" value="Chromosome"/>
</dbReference>
<keyword evidence="1" id="KW-0472">Membrane</keyword>
<dbReference type="EMBL" id="CP025536">
    <property type="protein sequence ID" value="AUW96368.1"/>
    <property type="molecule type" value="Genomic_DNA"/>
</dbReference>
<keyword evidence="1" id="KW-0812">Transmembrane</keyword>
<accession>A0A2L0D3F5</accession>
<dbReference type="RefSeq" id="WP_104967699.1">
    <property type="nucleotide sequence ID" value="NZ_CP025536.1"/>
</dbReference>
<evidence type="ECO:0000256" key="1">
    <source>
        <dbReference type="SAM" id="Phobius"/>
    </source>
</evidence>
<evidence type="ECO:0000313" key="3">
    <source>
        <dbReference type="Proteomes" id="UP000238956"/>
    </source>
</evidence>
<dbReference type="KEGG" id="splr:C0J00_04185"/>
<reference evidence="2 3" key="2">
    <citation type="submission" date="2018-02" db="EMBL/GenBank/DDBJ databases">
        <title>Whole genome sequencing analysis of Streptococcus pluranimalium isolated from cattle infected mastitis in China.</title>
        <authorList>
            <person name="Zhang J.-R."/>
            <person name="Hu G.-Z."/>
        </authorList>
    </citation>
    <scope>NUCLEOTIDE SEQUENCE [LARGE SCALE GENOMIC DNA]</scope>
    <source>
        <strain evidence="2 3">TH11417</strain>
    </source>
</reference>
<dbReference type="AlphaFoldDB" id="A0A2L0D3F5"/>